<dbReference type="InterPro" id="IPR001199">
    <property type="entry name" value="Cyt_B5-like_heme/steroid-bd"/>
</dbReference>
<reference evidence="2 3" key="1">
    <citation type="journal article" date="2015" name="Genome Biol. Evol.">
        <title>Comparative Genomics of a Bacterivorous Green Alga Reveals Evolutionary Causalities and Consequences of Phago-Mixotrophic Mode of Nutrition.</title>
        <authorList>
            <person name="Burns J.A."/>
            <person name="Paasch A."/>
            <person name="Narechania A."/>
            <person name="Kim E."/>
        </authorList>
    </citation>
    <scope>NUCLEOTIDE SEQUENCE [LARGE SCALE GENOMIC DNA]</scope>
    <source>
        <strain evidence="2 3">PLY_AMNH</strain>
    </source>
</reference>
<evidence type="ECO:0000313" key="2">
    <source>
        <dbReference type="EMBL" id="KAK3256772.1"/>
    </source>
</evidence>
<dbReference type="InterPro" id="IPR005804">
    <property type="entry name" value="FA_desaturase_dom"/>
</dbReference>
<dbReference type="InterPro" id="IPR036400">
    <property type="entry name" value="Cyt_B5-like_heme/steroid_sf"/>
</dbReference>
<dbReference type="Gene3D" id="3.10.120.10">
    <property type="entry name" value="Cytochrome b5-like heme/steroid binding domain"/>
    <property type="match status" value="1"/>
</dbReference>
<dbReference type="InterPro" id="IPR012171">
    <property type="entry name" value="Fatty_acid_desaturase"/>
</dbReference>
<dbReference type="Proteomes" id="UP001190700">
    <property type="component" value="Unassembled WGS sequence"/>
</dbReference>
<dbReference type="GO" id="GO:0016717">
    <property type="term" value="F:oxidoreductase activity, acting on paired donors, with oxidation of a pair of donors resulting in the reduction of molecular oxygen to two molecules of water"/>
    <property type="evidence" value="ECO:0007669"/>
    <property type="project" value="TreeGrafter"/>
</dbReference>
<dbReference type="EMBL" id="LGRX02021346">
    <property type="protein sequence ID" value="KAK3256772.1"/>
    <property type="molecule type" value="Genomic_DNA"/>
</dbReference>
<gene>
    <name evidence="2" type="ORF">CYMTET_34110</name>
</gene>
<proteinExistence type="predicted"/>
<dbReference type="Pfam" id="PF00173">
    <property type="entry name" value="Cyt-b5"/>
    <property type="match status" value="1"/>
</dbReference>
<name>A0AAE0KQA0_9CHLO</name>
<evidence type="ECO:0000259" key="1">
    <source>
        <dbReference type="PROSITE" id="PS50255"/>
    </source>
</evidence>
<feature type="domain" description="Cytochrome b5 heme-binding" evidence="1">
    <location>
        <begin position="111"/>
        <end position="169"/>
    </location>
</feature>
<dbReference type="SUPFAM" id="SSF55856">
    <property type="entry name" value="Cytochrome b5-like heme/steroid binding domain"/>
    <property type="match status" value="1"/>
</dbReference>
<dbReference type="PANTHER" id="PTHR19353">
    <property type="entry name" value="FATTY ACID DESATURASE 2"/>
    <property type="match status" value="1"/>
</dbReference>
<keyword evidence="3" id="KW-1185">Reference proteome</keyword>
<dbReference type="SMART" id="SM01117">
    <property type="entry name" value="Cyt-b5"/>
    <property type="match status" value="1"/>
</dbReference>
<accession>A0AAE0KQA0</accession>
<evidence type="ECO:0000313" key="3">
    <source>
        <dbReference type="Proteomes" id="UP001190700"/>
    </source>
</evidence>
<dbReference type="GO" id="GO:0016020">
    <property type="term" value="C:membrane"/>
    <property type="evidence" value="ECO:0007669"/>
    <property type="project" value="TreeGrafter"/>
</dbReference>
<dbReference type="AlphaFoldDB" id="A0AAE0KQA0"/>
<protein>
    <recommendedName>
        <fullName evidence="1">Cytochrome b5 heme-binding domain-containing protein</fullName>
    </recommendedName>
</protein>
<sequence length="549" mass="61323">MLYATLPSSIDAACPMKATDVFTNVRKSFKSQPRRSQVSIFSRVSSQRLFAGKKMGVHKRLAFSSKDAAGKEARKAQHVACDGSRCPFARVALGTVESKFDAEYSSDAVWTINNRRYDLSSFVDQHPAGKLAILLGRGRNCTELFESYHSLAGDAPRKILERYYVGDAQPGDPDHEQLFDWDSTPFYDACKQRVIEHFADGRSYKAPPGKWLWLAAATSAFVISLHGFLTGCWWSLIALPVSYWLGPSSLLHDGMHWSLTSNARLNVVLAYLGSCHMPVLAWLHQHVIGHHSYTNIHLRDPDLEHFNGKGEASVLEMGGDGGGEAFYGFRLHPKDSWRPTYAGWKGWLAVMAPLTTVFPSLFESQDMIVHKNFMGSCQWSAADERLYTLARSVILGVAFVAPLALFWSTPLKALAFATAPFLLHGAIYYVFSQVSHVNDDCLEQHAPMGEWAEMQVRHAHDWGSEAPLWTGLSIGLNNQIIHHMFPQVDSSHYSSLRGVIRETCEEFDIPYKLHPNLWTALRAHVNVIYQLNEKEINAPTSAVVSSGVP</sequence>
<dbReference type="GO" id="GO:0006629">
    <property type="term" value="P:lipid metabolic process"/>
    <property type="evidence" value="ECO:0007669"/>
    <property type="project" value="InterPro"/>
</dbReference>
<comment type="caution">
    <text evidence="2">The sequence shown here is derived from an EMBL/GenBank/DDBJ whole genome shotgun (WGS) entry which is preliminary data.</text>
</comment>
<organism evidence="2 3">
    <name type="scientific">Cymbomonas tetramitiformis</name>
    <dbReference type="NCBI Taxonomy" id="36881"/>
    <lineage>
        <taxon>Eukaryota</taxon>
        <taxon>Viridiplantae</taxon>
        <taxon>Chlorophyta</taxon>
        <taxon>Pyramimonadophyceae</taxon>
        <taxon>Pyramimonadales</taxon>
        <taxon>Pyramimonadaceae</taxon>
        <taxon>Cymbomonas</taxon>
    </lineage>
</organism>
<dbReference type="PANTHER" id="PTHR19353:SF15">
    <property type="entry name" value="CYTOCHROME B5 HEME-BINDING DOMAIN-CONTAINING PROTEIN"/>
    <property type="match status" value="1"/>
</dbReference>
<dbReference type="PROSITE" id="PS50255">
    <property type="entry name" value="CYTOCHROME_B5_2"/>
    <property type="match status" value="1"/>
</dbReference>
<dbReference type="Pfam" id="PF00487">
    <property type="entry name" value="FA_desaturase"/>
    <property type="match status" value="1"/>
</dbReference>